<name>A0A146LLH8_LYGHE</name>
<dbReference type="AlphaFoldDB" id="A0A146LLH8"/>
<feature type="transmembrane region" description="Helical" evidence="1">
    <location>
        <begin position="52"/>
        <end position="75"/>
    </location>
</feature>
<gene>
    <name evidence="2" type="ORF">g.97698</name>
</gene>
<evidence type="ECO:0000256" key="1">
    <source>
        <dbReference type="SAM" id="Phobius"/>
    </source>
</evidence>
<evidence type="ECO:0000313" key="2">
    <source>
        <dbReference type="EMBL" id="JAQ08798.1"/>
    </source>
</evidence>
<feature type="transmembrane region" description="Helical" evidence="1">
    <location>
        <begin position="82"/>
        <end position="105"/>
    </location>
</feature>
<sequence>MQAVLTQIHRANMKALLLSRMNLILVAVNAVAMLMFVITWGVEVNKEGGGLLARYGACIVAFILLAVTMGLSVMVQTMQPQLILFYAHEVFAVLTLIIIVISMGMNNVIVDLCRRKEEIQNTMCDSHIA</sequence>
<keyword evidence="1" id="KW-0812">Transmembrane</keyword>
<protein>
    <submittedName>
        <fullName evidence="2">Uncharacterized protein</fullName>
    </submittedName>
</protein>
<keyword evidence="1" id="KW-1133">Transmembrane helix</keyword>
<keyword evidence="1" id="KW-0472">Membrane</keyword>
<accession>A0A146LLH8</accession>
<dbReference type="EMBL" id="GDHC01009831">
    <property type="protein sequence ID" value="JAQ08798.1"/>
    <property type="molecule type" value="Transcribed_RNA"/>
</dbReference>
<organism evidence="2">
    <name type="scientific">Lygus hesperus</name>
    <name type="common">Western plant bug</name>
    <dbReference type="NCBI Taxonomy" id="30085"/>
    <lineage>
        <taxon>Eukaryota</taxon>
        <taxon>Metazoa</taxon>
        <taxon>Ecdysozoa</taxon>
        <taxon>Arthropoda</taxon>
        <taxon>Hexapoda</taxon>
        <taxon>Insecta</taxon>
        <taxon>Pterygota</taxon>
        <taxon>Neoptera</taxon>
        <taxon>Paraneoptera</taxon>
        <taxon>Hemiptera</taxon>
        <taxon>Heteroptera</taxon>
        <taxon>Panheteroptera</taxon>
        <taxon>Cimicomorpha</taxon>
        <taxon>Miridae</taxon>
        <taxon>Mirini</taxon>
        <taxon>Lygus</taxon>
    </lineage>
</organism>
<feature type="transmembrane region" description="Helical" evidence="1">
    <location>
        <begin position="21"/>
        <end position="40"/>
    </location>
</feature>
<reference evidence="2" key="1">
    <citation type="journal article" date="2016" name="Gigascience">
        <title>De novo construction of an expanded transcriptome assembly for the western tarnished plant bug, Lygus hesperus.</title>
        <authorList>
            <person name="Tassone E.E."/>
            <person name="Geib S.M."/>
            <person name="Hall B."/>
            <person name="Fabrick J.A."/>
            <person name="Brent C.S."/>
            <person name="Hull J.J."/>
        </authorList>
    </citation>
    <scope>NUCLEOTIDE SEQUENCE</scope>
</reference>
<proteinExistence type="predicted"/>